<gene>
    <name evidence="1" type="ORF">B0T26DRAFT_749274</name>
</gene>
<evidence type="ECO:0000313" key="2">
    <source>
        <dbReference type="Proteomes" id="UP001172101"/>
    </source>
</evidence>
<dbReference type="GeneID" id="85328346"/>
<comment type="caution">
    <text evidence="1">The sequence shown here is derived from an EMBL/GenBank/DDBJ whole genome shotgun (WGS) entry which is preliminary data.</text>
</comment>
<name>A0AA40E2H6_9PEZI</name>
<protein>
    <submittedName>
        <fullName evidence="1">Uncharacterized protein</fullName>
    </submittedName>
</protein>
<reference evidence="1" key="1">
    <citation type="submission" date="2023-06" db="EMBL/GenBank/DDBJ databases">
        <title>Genome-scale phylogeny and comparative genomics of the fungal order Sordariales.</title>
        <authorList>
            <consortium name="Lawrence Berkeley National Laboratory"/>
            <person name="Hensen N."/>
            <person name="Bonometti L."/>
            <person name="Westerberg I."/>
            <person name="Brannstrom I.O."/>
            <person name="Guillou S."/>
            <person name="Cros-Aarteil S."/>
            <person name="Calhoun S."/>
            <person name="Haridas S."/>
            <person name="Kuo A."/>
            <person name="Mondo S."/>
            <person name="Pangilinan J."/>
            <person name="Riley R."/>
            <person name="LaButti K."/>
            <person name="Andreopoulos B."/>
            <person name="Lipzen A."/>
            <person name="Chen C."/>
            <person name="Yanf M."/>
            <person name="Daum C."/>
            <person name="Ng V."/>
            <person name="Clum A."/>
            <person name="Steindorff A."/>
            <person name="Ohm R."/>
            <person name="Martin F."/>
            <person name="Silar P."/>
            <person name="Natvig D."/>
            <person name="Lalanne C."/>
            <person name="Gautier V."/>
            <person name="Ament-velasquez S.L."/>
            <person name="Kruys A."/>
            <person name="Hutchinson M.I."/>
            <person name="Powell A.J."/>
            <person name="Barry K."/>
            <person name="Miller A.N."/>
            <person name="Grigoriev I.V."/>
            <person name="Debuchy R."/>
            <person name="Gladieux P."/>
            <person name="Thoren M.H."/>
            <person name="Johannesson H."/>
        </authorList>
    </citation>
    <scope>NUCLEOTIDE SEQUENCE</scope>
    <source>
        <strain evidence="1">SMH2392-1A</strain>
    </source>
</reference>
<organism evidence="1 2">
    <name type="scientific">Lasiosphaeria miniovina</name>
    <dbReference type="NCBI Taxonomy" id="1954250"/>
    <lineage>
        <taxon>Eukaryota</taxon>
        <taxon>Fungi</taxon>
        <taxon>Dikarya</taxon>
        <taxon>Ascomycota</taxon>
        <taxon>Pezizomycotina</taxon>
        <taxon>Sordariomycetes</taxon>
        <taxon>Sordariomycetidae</taxon>
        <taxon>Sordariales</taxon>
        <taxon>Lasiosphaeriaceae</taxon>
        <taxon>Lasiosphaeria</taxon>
    </lineage>
</organism>
<dbReference type="SUPFAM" id="SSF55811">
    <property type="entry name" value="Nudix"/>
    <property type="match status" value="1"/>
</dbReference>
<accession>A0AA40E2H6</accession>
<dbReference type="Proteomes" id="UP001172101">
    <property type="component" value="Unassembled WGS sequence"/>
</dbReference>
<evidence type="ECO:0000313" key="1">
    <source>
        <dbReference type="EMBL" id="KAK0721791.1"/>
    </source>
</evidence>
<keyword evidence="2" id="KW-1185">Reference proteome</keyword>
<dbReference type="InterPro" id="IPR015797">
    <property type="entry name" value="NUDIX_hydrolase-like_dom_sf"/>
</dbReference>
<sequence>MLDLQPPFTNLQLVQRVDSWPYFTKDPEAYRTHMKDYHYFLIDGYDKPFGYVHNHFSEVAWPEYWEIDAEKRFLTLRAAGASDFKTRSEHVLNLDGCGVDMFGIVNYSVHLISWVMNAEGMKIWVPRRAMTKMSFPGMLDNTVGGSLAAGERPIDGIVREC</sequence>
<dbReference type="Gene3D" id="3.90.79.10">
    <property type="entry name" value="Nucleoside Triphosphate Pyrophosphohydrolase"/>
    <property type="match status" value="1"/>
</dbReference>
<proteinExistence type="predicted"/>
<dbReference type="RefSeq" id="XP_060297715.1">
    <property type="nucleotide sequence ID" value="XM_060445076.1"/>
</dbReference>
<dbReference type="EMBL" id="JAUIRO010000003">
    <property type="protein sequence ID" value="KAK0721791.1"/>
    <property type="molecule type" value="Genomic_DNA"/>
</dbReference>
<dbReference type="AlphaFoldDB" id="A0AA40E2H6"/>